<dbReference type="Pfam" id="PF10590">
    <property type="entry name" value="PNP_phzG_C"/>
    <property type="match status" value="1"/>
</dbReference>
<dbReference type="Proteomes" id="UP001612915">
    <property type="component" value="Unassembled WGS sequence"/>
</dbReference>
<dbReference type="InterPro" id="IPR000659">
    <property type="entry name" value="Pyridox_Oxase"/>
</dbReference>
<keyword evidence="10" id="KW-1185">Reference proteome</keyword>
<feature type="binding site" evidence="5">
    <location>
        <position position="85"/>
    </location>
    <ligand>
        <name>FMN</name>
        <dbReference type="ChEBI" id="CHEBI:58210"/>
    </ligand>
</feature>
<dbReference type="NCBIfam" id="NF004231">
    <property type="entry name" value="PRK05679.1"/>
    <property type="match status" value="1"/>
</dbReference>
<evidence type="ECO:0000259" key="8">
    <source>
        <dbReference type="Pfam" id="PF10590"/>
    </source>
</evidence>
<organism evidence="9 10">
    <name type="scientific">Spongisporangium articulatum</name>
    <dbReference type="NCBI Taxonomy" id="3362603"/>
    <lineage>
        <taxon>Bacteria</taxon>
        <taxon>Bacillati</taxon>
        <taxon>Actinomycetota</taxon>
        <taxon>Actinomycetes</taxon>
        <taxon>Kineosporiales</taxon>
        <taxon>Kineosporiaceae</taxon>
        <taxon>Spongisporangium</taxon>
    </lineage>
</organism>
<dbReference type="HAMAP" id="MF_01629">
    <property type="entry name" value="PdxH"/>
    <property type="match status" value="1"/>
</dbReference>
<evidence type="ECO:0000256" key="2">
    <source>
        <dbReference type="ARBA" id="ARBA00022630"/>
    </source>
</evidence>
<feature type="binding site" evidence="5">
    <location>
        <position position="125"/>
    </location>
    <ligand>
        <name>substrate</name>
    </ligand>
</feature>
<evidence type="ECO:0000256" key="5">
    <source>
        <dbReference type="HAMAP-Rule" id="MF_01629"/>
    </source>
</evidence>
<dbReference type="PIRSF" id="PIRSF000190">
    <property type="entry name" value="Pyd_amn-ph_oxd"/>
    <property type="match status" value="1"/>
</dbReference>
<dbReference type="InterPro" id="IPR012349">
    <property type="entry name" value="Split_barrel_FMN-bd"/>
</dbReference>
<dbReference type="Gene3D" id="2.30.110.10">
    <property type="entry name" value="Electron Transport, Fmn-binding Protein, Chain A"/>
    <property type="match status" value="1"/>
</dbReference>
<evidence type="ECO:0000313" key="10">
    <source>
        <dbReference type="Proteomes" id="UP001612915"/>
    </source>
</evidence>
<reference evidence="9 10" key="1">
    <citation type="submission" date="2024-10" db="EMBL/GenBank/DDBJ databases">
        <title>The Natural Products Discovery Center: Release of the First 8490 Sequenced Strains for Exploring Actinobacteria Biosynthetic Diversity.</title>
        <authorList>
            <person name="Kalkreuter E."/>
            <person name="Kautsar S.A."/>
            <person name="Yang D."/>
            <person name="Bader C.D."/>
            <person name="Teijaro C.N."/>
            <person name="Fluegel L."/>
            <person name="Davis C.M."/>
            <person name="Simpson J.R."/>
            <person name="Lauterbach L."/>
            <person name="Steele A.D."/>
            <person name="Gui C."/>
            <person name="Meng S."/>
            <person name="Li G."/>
            <person name="Viehrig K."/>
            <person name="Ye F."/>
            <person name="Su P."/>
            <person name="Kiefer A.F."/>
            <person name="Nichols A."/>
            <person name="Cepeda A.J."/>
            <person name="Yan W."/>
            <person name="Fan B."/>
            <person name="Jiang Y."/>
            <person name="Adhikari A."/>
            <person name="Zheng C.-J."/>
            <person name="Schuster L."/>
            <person name="Cowan T.M."/>
            <person name="Smanski M.J."/>
            <person name="Chevrette M.G."/>
            <person name="De Carvalho L.P.S."/>
            <person name="Shen B."/>
        </authorList>
    </citation>
    <scope>NUCLEOTIDE SEQUENCE [LARGE SCALE GENOMIC DNA]</scope>
    <source>
        <strain evidence="9 10">NPDC049639</strain>
    </source>
</reference>
<feature type="domain" description="Pyridoxamine 5'-phosphate oxidase N-terminal" evidence="7">
    <location>
        <begin position="40"/>
        <end position="144"/>
    </location>
</feature>
<dbReference type="GO" id="GO:0004733">
    <property type="term" value="F:pyridoxamine phosphate oxidase activity"/>
    <property type="evidence" value="ECO:0007669"/>
    <property type="project" value="UniProtKB-EC"/>
</dbReference>
<feature type="binding site" evidence="5">
    <location>
        <position position="200"/>
    </location>
    <ligand>
        <name>FMN</name>
        <dbReference type="ChEBI" id="CHEBI:58210"/>
    </ligand>
</feature>
<feature type="compositionally biased region" description="Gly residues" evidence="6">
    <location>
        <begin position="209"/>
        <end position="221"/>
    </location>
</feature>
<dbReference type="NCBIfam" id="TIGR00558">
    <property type="entry name" value="pdxH"/>
    <property type="match status" value="1"/>
</dbReference>
<dbReference type="PROSITE" id="PS01064">
    <property type="entry name" value="PYRIDOX_OXIDASE"/>
    <property type="match status" value="1"/>
</dbReference>
<comment type="pathway">
    <text evidence="5">Cofactor metabolism; pyridoxal 5'-phosphate salvage; pyridoxal 5'-phosphate from pyridoxine 5'-phosphate: step 1/1.</text>
</comment>
<comment type="cofactor">
    <cofactor evidence="5">
        <name>FMN</name>
        <dbReference type="ChEBI" id="CHEBI:58210"/>
    </cofactor>
    <text evidence="5">Binds 1 FMN per subunit.</text>
</comment>
<feature type="region of interest" description="Disordered" evidence="6">
    <location>
        <begin position="208"/>
        <end position="249"/>
    </location>
</feature>
<feature type="binding site" evidence="5">
    <location>
        <position position="133"/>
    </location>
    <ligand>
        <name>substrate</name>
    </ligand>
</feature>
<feature type="binding site" evidence="5">
    <location>
        <begin position="142"/>
        <end position="143"/>
    </location>
    <ligand>
        <name>FMN</name>
        <dbReference type="ChEBI" id="CHEBI:58210"/>
    </ligand>
</feature>
<gene>
    <name evidence="5 9" type="primary">pdxH</name>
    <name evidence="9" type="ORF">ACIB24_00815</name>
</gene>
<feature type="binding site" evidence="5">
    <location>
        <position position="68"/>
    </location>
    <ligand>
        <name>substrate</name>
    </ligand>
</feature>
<name>A0ABW8AGW9_9ACTN</name>
<feature type="domain" description="Pyridoxine 5'-phosphate oxidase dimerisation C-terminal" evidence="8">
    <location>
        <begin position="177"/>
        <end position="208"/>
    </location>
</feature>
<feature type="binding site" evidence="5">
    <location>
        <position position="129"/>
    </location>
    <ligand>
        <name>substrate</name>
    </ligand>
</feature>
<dbReference type="RefSeq" id="WP_398273751.1">
    <property type="nucleotide sequence ID" value="NZ_JBITLV010000001.1"/>
</dbReference>
<sequence length="249" mass="26992">MLDPTLSQQRESYDSSAFLEADLRPDPLAQFRDWYAAARAAGVREPNAMTLATVGLDGGPTARTVLLKDAEPEGFSFFTNLMSRKGQELGVTRAAALVLPWLALNRQVSVRGRVELLPRPVVAEYFRSRPYGSRIGAWVSHQSQPTTHGELEARYAELSARWPDTGRPDDVPVPDHWGGYLVRPTEVEFWQGRPSRLHDRLVYVLRSGSGSGSDSGSGSGSDSGSAAGSAGEPPSLADASAWSVVRRSP</sequence>
<comment type="caution">
    <text evidence="9">The sequence shown here is derived from an EMBL/GenBank/DDBJ whole genome shotgun (WGS) entry which is preliminary data.</text>
</comment>
<comment type="pathway">
    <text evidence="5">Cofactor metabolism; pyridoxal 5'-phosphate salvage; pyridoxal 5'-phosphate from pyridoxamine 5'-phosphate: step 1/1.</text>
</comment>
<dbReference type="EMBL" id="JBITLV010000001">
    <property type="protein sequence ID" value="MFI7585597.1"/>
    <property type="molecule type" value="Genomic_DNA"/>
</dbReference>
<comment type="subunit">
    <text evidence="5">Homodimer.</text>
</comment>
<comment type="catalytic activity">
    <reaction evidence="5">
        <text>pyridoxine 5'-phosphate + O2 = pyridoxal 5'-phosphate + H2O2</text>
        <dbReference type="Rhea" id="RHEA:15149"/>
        <dbReference type="ChEBI" id="CHEBI:15379"/>
        <dbReference type="ChEBI" id="CHEBI:16240"/>
        <dbReference type="ChEBI" id="CHEBI:58589"/>
        <dbReference type="ChEBI" id="CHEBI:597326"/>
        <dbReference type="EC" id="1.4.3.5"/>
    </reaction>
</comment>
<keyword evidence="5" id="KW-0664">Pyridoxine biosynthesis</keyword>
<dbReference type="PANTHER" id="PTHR10851">
    <property type="entry name" value="PYRIDOXINE-5-PHOSPHATE OXIDASE"/>
    <property type="match status" value="1"/>
</dbReference>
<feature type="binding site" evidence="5">
    <location>
        <position position="190"/>
    </location>
    <ligand>
        <name>FMN</name>
        <dbReference type="ChEBI" id="CHEBI:58210"/>
    </ligand>
</feature>
<keyword evidence="4 5" id="KW-0560">Oxidoreductase</keyword>
<evidence type="ECO:0000256" key="3">
    <source>
        <dbReference type="ARBA" id="ARBA00022643"/>
    </source>
</evidence>
<dbReference type="EC" id="1.4.3.5" evidence="5"/>
<feature type="binding site" evidence="5">
    <location>
        <begin position="78"/>
        <end position="79"/>
    </location>
    <ligand>
        <name>FMN</name>
        <dbReference type="ChEBI" id="CHEBI:58210"/>
    </ligand>
</feature>
<accession>A0ABW8AGW9</accession>
<protein>
    <recommendedName>
        <fullName evidence="5">Pyridoxine/pyridoxamine 5'-phosphate oxidase</fullName>
        <ecNumber evidence="5">1.4.3.5</ecNumber>
    </recommendedName>
    <alternativeName>
        <fullName evidence="5">PNP/PMP oxidase</fullName>
        <shortName evidence="5">PNPOx</shortName>
    </alternativeName>
    <alternativeName>
        <fullName evidence="5">Pyridoxal 5'-phosphate synthase</fullName>
    </alternativeName>
</protein>
<comment type="function">
    <text evidence="5">Catalyzes the oxidation of either pyridoxine 5'-phosphate (PNP) or pyridoxamine 5'-phosphate (PMP) into pyridoxal 5'-phosphate (PLP).</text>
</comment>
<evidence type="ECO:0000313" key="9">
    <source>
        <dbReference type="EMBL" id="MFI7585597.1"/>
    </source>
</evidence>
<feature type="binding site" evidence="5">
    <location>
        <begin position="63"/>
        <end position="68"/>
    </location>
    <ligand>
        <name>FMN</name>
        <dbReference type="ChEBI" id="CHEBI:58210"/>
    </ligand>
</feature>
<evidence type="ECO:0000256" key="4">
    <source>
        <dbReference type="ARBA" id="ARBA00023002"/>
    </source>
</evidence>
<feature type="binding site" evidence="5">
    <location>
        <position position="107"/>
    </location>
    <ligand>
        <name>FMN</name>
        <dbReference type="ChEBI" id="CHEBI:58210"/>
    </ligand>
</feature>
<dbReference type="SUPFAM" id="SSF50475">
    <property type="entry name" value="FMN-binding split barrel"/>
    <property type="match status" value="1"/>
</dbReference>
<dbReference type="PANTHER" id="PTHR10851:SF0">
    <property type="entry name" value="PYRIDOXINE-5'-PHOSPHATE OXIDASE"/>
    <property type="match status" value="1"/>
</dbReference>
<feature type="binding site" evidence="5">
    <location>
        <begin position="196"/>
        <end position="198"/>
    </location>
    <ligand>
        <name>substrate</name>
    </ligand>
</feature>
<feature type="binding site" evidence="5">
    <location>
        <position position="84"/>
    </location>
    <ligand>
        <name>FMN</name>
        <dbReference type="ChEBI" id="CHEBI:58210"/>
    </ligand>
</feature>
<dbReference type="InterPro" id="IPR019576">
    <property type="entry name" value="Pyridoxamine_oxidase_dimer_C"/>
</dbReference>
<keyword evidence="3 5" id="KW-0288">FMN</keyword>
<comment type="catalytic activity">
    <reaction evidence="5">
        <text>pyridoxamine 5'-phosphate + O2 + H2O = pyridoxal 5'-phosphate + H2O2 + NH4(+)</text>
        <dbReference type="Rhea" id="RHEA:15817"/>
        <dbReference type="ChEBI" id="CHEBI:15377"/>
        <dbReference type="ChEBI" id="CHEBI:15379"/>
        <dbReference type="ChEBI" id="CHEBI:16240"/>
        <dbReference type="ChEBI" id="CHEBI:28938"/>
        <dbReference type="ChEBI" id="CHEBI:58451"/>
        <dbReference type="ChEBI" id="CHEBI:597326"/>
        <dbReference type="EC" id="1.4.3.5"/>
    </reaction>
</comment>
<dbReference type="InterPro" id="IPR019740">
    <property type="entry name" value="Pyridox_Oxase_CS"/>
</dbReference>
<evidence type="ECO:0000256" key="6">
    <source>
        <dbReference type="SAM" id="MobiDB-lite"/>
    </source>
</evidence>
<dbReference type="InterPro" id="IPR011576">
    <property type="entry name" value="Pyridox_Oxase_N"/>
</dbReference>
<feature type="compositionally biased region" description="Low complexity" evidence="6">
    <location>
        <begin position="222"/>
        <end position="231"/>
    </location>
</feature>
<evidence type="ECO:0000256" key="1">
    <source>
        <dbReference type="ARBA" id="ARBA00007301"/>
    </source>
</evidence>
<keyword evidence="2 5" id="KW-0285">Flavoprotein</keyword>
<proteinExistence type="inferred from homology"/>
<comment type="similarity">
    <text evidence="1 5">Belongs to the pyridoxamine 5'-phosphate oxidase family.</text>
</comment>
<evidence type="ECO:0000259" key="7">
    <source>
        <dbReference type="Pfam" id="PF01243"/>
    </source>
</evidence>
<dbReference type="Pfam" id="PF01243">
    <property type="entry name" value="PNPOx_N"/>
    <property type="match status" value="1"/>
</dbReference>